<proteinExistence type="predicted"/>
<dbReference type="PROSITE" id="PS50011">
    <property type="entry name" value="PROTEIN_KINASE_DOM"/>
    <property type="match status" value="1"/>
</dbReference>
<gene>
    <name evidence="8" type="ORF">CRE_03895</name>
</gene>
<dbReference type="InterPro" id="IPR050235">
    <property type="entry name" value="CK1_Ser-Thr_kinase"/>
</dbReference>
<evidence type="ECO:0000256" key="4">
    <source>
        <dbReference type="ARBA" id="ARBA00022777"/>
    </source>
</evidence>
<dbReference type="STRING" id="31234.E3LXP9"/>
<keyword evidence="9" id="KW-1185">Reference proteome</keyword>
<dbReference type="AlphaFoldDB" id="E3LXP9"/>
<dbReference type="OrthoDB" id="5979581at2759"/>
<accession>E3LXP9</accession>
<dbReference type="OMA" id="DPDYDYM"/>
<dbReference type="InterPro" id="IPR000719">
    <property type="entry name" value="Prot_kinase_dom"/>
</dbReference>
<dbReference type="Pfam" id="PF00069">
    <property type="entry name" value="Pkinase"/>
    <property type="match status" value="1"/>
</dbReference>
<evidence type="ECO:0000313" key="8">
    <source>
        <dbReference type="EMBL" id="EFO84708.1"/>
    </source>
</evidence>
<dbReference type="Proteomes" id="UP000008281">
    <property type="component" value="Unassembled WGS sequence"/>
</dbReference>
<name>E3LXP9_CAERE</name>
<keyword evidence="3" id="KW-0547">Nucleotide-binding</keyword>
<evidence type="ECO:0000256" key="6">
    <source>
        <dbReference type="SAM" id="MobiDB-lite"/>
    </source>
</evidence>
<evidence type="ECO:0000256" key="2">
    <source>
        <dbReference type="ARBA" id="ARBA00022679"/>
    </source>
</evidence>
<dbReference type="EMBL" id="DS268418">
    <property type="protein sequence ID" value="EFO84708.1"/>
    <property type="molecule type" value="Genomic_DNA"/>
</dbReference>
<feature type="region of interest" description="Disordered" evidence="6">
    <location>
        <begin position="329"/>
        <end position="364"/>
    </location>
</feature>
<dbReference type="InParanoid" id="E3LXP9"/>
<sequence length="382" mass="43074">MPEDPFDDLKNGSIVGKRYKVKDLLLQCNVASFQVMQKLGEGGCGSVFKVEDIEDKNQQYALKVEFNSANAGNVLKMEVQILSLMISKKHVAKCVASGKKPTYSYMVMTLLGESLDSIVRKHGPFLNVSSQVRIGICVLFGIKQIHDIGYIHRDLKPANVALGCVSHDGNPNSSIFFQKGSADERYFLVLDFGLARQYVTDEQDGKKMRRPREKALFRGTARYCSVAMHDRFEQGRTDDLWTLVYMLAELRCQLAWHDVEDKVEIGDMKRAISDADLFAKSPIQMLEFVKIVRGTQFYHRPDYEKLFKLLDDVMKNADYKWTDPYHWEPDKKRTPSSNKKLSFGLGRKGSAGGTPTKDSAEGGGQDVAYFTAVDFTSNPIGF</sequence>
<dbReference type="SUPFAM" id="SSF56112">
    <property type="entry name" value="Protein kinase-like (PK-like)"/>
    <property type="match status" value="1"/>
</dbReference>
<organism evidence="9">
    <name type="scientific">Caenorhabditis remanei</name>
    <name type="common">Caenorhabditis vulgaris</name>
    <dbReference type="NCBI Taxonomy" id="31234"/>
    <lineage>
        <taxon>Eukaryota</taxon>
        <taxon>Metazoa</taxon>
        <taxon>Ecdysozoa</taxon>
        <taxon>Nematoda</taxon>
        <taxon>Chromadorea</taxon>
        <taxon>Rhabditida</taxon>
        <taxon>Rhabditina</taxon>
        <taxon>Rhabditomorpha</taxon>
        <taxon>Rhabditoidea</taxon>
        <taxon>Rhabditidae</taxon>
        <taxon>Peloderinae</taxon>
        <taxon>Caenorhabditis</taxon>
    </lineage>
</organism>
<reference evidence="8" key="1">
    <citation type="submission" date="2007-07" db="EMBL/GenBank/DDBJ databases">
        <title>PCAP assembly of the Caenorhabditis remanei genome.</title>
        <authorList>
            <consortium name="The Caenorhabditis remanei Sequencing Consortium"/>
            <person name="Wilson R.K."/>
        </authorList>
    </citation>
    <scope>NUCLEOTIDE SEQUENCE [LARGE SCALE GENOMIC DNA]</scope>
    <source>
        <strain evidence="8">PB4641</strain>
    </source>
</reference>
<dbReference type="CDD" id="cd14017">
    <property type="entry name" value="STKc_TTBK"/>
    <property type="match status" value="1"/>
</dbReference>
<evidence type="ECO:0000259" key="7">
    <source>
        <dbReference type="PROSITE" id="PS50011"/>
    </source>
</evidence>
<dbReference type="GO" id="GO:0004674">
    <property type="term" value="F:protein serine/threonine kinase activity"/>
    <property type="evidence" value="ECO:0007669"/>
    <property type="project" value="UniProtKB-KW"/>
</dbReference>
<protein>
    <recommendedName>
        <fullName evidence="7">Protein kinase domain-containing protein</fullName>
    </recommendedName>
</protein>
<dbReference type="SMART" id="SM00220">
    <property type="entry name" value="S_TKc"/>
    <property type="match status" value="1"/>
</dbReference>
<dbReference type="Gene3D" id="1.10.510.10">
    <property type="entry name" value="Transferase(Phosphotransferase) domain 1"/>
    <property type="match status" value="1"/>
</dbReference>
<dbReference type="eggNOG" id="KOG1164">
    <property type="taxonomic scope" value="Eukaryota"/>
</dbReference>
<keyword evidence="5" id="KW-0067">ATP-binding</keyword>
<dbReference type="FunFam" id="1.10.510.10:FF:001001">
    <property type="entry name" value="Putative serine/threonine-protein kinase K06H7.1"/>
    <property type="match status" value="1"/>
</dbReference>
<feature type="domain" description="Protein kinase" evidence="7">
    <location>
        <begin position="33"/>
        <end position="314"/>
    </location>
</feature>
<dbReference type="InterPro" id="IPR047916">
    <property type="entry name" value="TTBK_Asator-like_STKc"/>
</dbReference>
<keyword evidence="4" id="KW-0418">Kinase</keyword>
<evidence type="ECO:0000256" key="5">
    <source>
        <dbReference type="ARBA" id="ARBA00022840"/>
    </source>
</evidence>
<evidence type="ECO:0000256" key="3">
    <source>
        <dbReference type="ARBA" id="ARBA00022741"/>
    </source>
</evidence>
<dbReference type="PANTHER" id="PTHR11909">
    <property type="entry name" value="CASEIN KINASE-RELATED"/>
    <property type="match status" value="1"/>
</dbReference>
<dbReference type="InterPro" id="IPR011009">
    <property type="entry name" value="Kinase-like_dom_sf"/>
</dbReference>
<dbReference type="FunCoup" id="E3LXP9">
    <property type="interactions" value="82"/>
</dbReference>
<evidence type="ECO:0000256" key="1">
    <source>
        <dbReference type="ARBA" id="ARBA00022527"/>
    </source>
</evidence>
<dbReference type="GO" id="GO:0005524">
    <property type="term" value="F:ATP binding"/>
    <property type="evidence" value="ECO:0007669"/>
    <property type="project" value="UniProtKB-KW"/>
</dbReference>
<keyword evidence="2" id="KW-0808">Transferase</keyword>
<dbReference type="HOGENOM" id="CLU_019279_2_5_1"/>
<keyword evidence="1" id="KW-0723">Serine/threonine-protein kinase</keyword>
<evidence type="ECO:0000313" key="9">
    <source>
        <dbReference type="Proteomes" id="UP000008281"/>
    </source>
</evidence>